<protein>
    <submittedName>
        <fullName evidence="2">Uncharacterized protein</fullName>
    </submittedName>
</protein>
<gene>
    <name evidence="2" type="ORF">DFR68_13111</name>
</gene>
<dbReference type="AlphaFoldDB" id="A0A370GD30"/>
<comment type="caution">
    <text evidence="2">The sequence shown here is derived from an EMBL/GenBank/DDBJ whole genome shotgun (WGS) entry which is preliminary data.</text>
</comment>
<proteinExistence type="predicted"/>
<organism evidence="2 3">
    <name type="scientific">Nocardia mexicana</name>
    <dbReference type="NCBI Taxonomy" id="279262"/>
    <lineage>
        <taxon>Bacteria</taxon>
        <taxon>Bacillati</taxon>
        <taxon>Actinomycetota</taxon>
        <taxon>Actinomycetes</taxon>
        <taxon>Mycobacteriales</taxon>
        <taxon>Nocardiaceae</taxon>
        <taxon>Nocardia</taxon>
    </lineage>
</organism>
<dbReference type="EMBL" id="QQAZ01000031">
    <property type="protein sequence ID" value="RDI41732.1"/>
    <property type="molecule type" value="Genomic_DNA"/>
</dbReference>
<dbReference type="STRING" id="1210089.GCA_001613165_07727"/>
<dbReference type="Proteomes" id="UP000255355">
    <property type="component" value="Unassembled WGS sequence"/>
</dbReference>
<keyword evidence="1" id="KW-0472">Membrane</keyword>
<keyword evidence="3" id="KW-1185">Reference proteome</keyword>
<feature type="transmembrane region" description="Helical" evidence="1">
    <location>
        <begin position="134"/>
        <end position="151"/>
    </location>
</feature>
<feature type="transmembrane region" description="Helical" evidence="1">
    <location>
        <begin position="6"/>
        <end position="29"/>
    </location>
</feature>
<keyword evidence="1" id="KW-0812">Transmembrane</keyword>
<keyword evidence="1" id="KW-1133">Transmembrane helix</keyword>
<name>A0A370GD30_9NOCA</name>
<evidence type="ECO:0000256" key="1">
    <source>
        <dbReference type="SAM" id="Phobius"/>
    </source>
</evidence>
<accession>A0A370GD30</accession>
<dbReference type="RefSeq" id="WP_147289182.1">
    <property type="nucleotide sequence ID" value="NZ_QQAZ01000031.1"/>
</dbReference>
<evidence type="ECO:0000313" key="3">
    <source>
        <dbReference type="Proteomes" id="UP000255355"/>
    </source>
</evidence>
<sequence>MTVHTAVMHVIAAWCGFVGAWVLVAGPMYQGAVELGEMGFNTSALRAQANTVPHPRRVSPWWWLLPPVAWVMTSRNEKAWQQQVMTSLTPQERTQFVTYSNKAAGWFIVGSGAALIGIKEAAELVEVLDWPGPTVIALILLAAAAALSFTIRRMHLTDRALHVGDAAE</sequence>
<dbReference type="OrthoDB" id="4578807at2"/>
<evidence type="ECO:0000313" key="2">
    <source>
        <dbReference type="EMBL" id="RDI41732.1"/>
    </source>
</evidence>
<reference evidence="2 3" key="1">
    <citation type="submission" date="2018-07" db="EMBL/GenBank/DDBJ databases">
        <title>Genomic Encyclopedia of Type Strains, Phase IV (KMG-IV): sequencing the most valuable type-strain genomes for metagenomic binning, comparative biology and taxonomic classification.</title>
        <authorList>
            <person name="Goeker M."/>
        </authorList>
    </citation>
    <scope>NUCLEOTIDE SEQUENCE [LARGE SCALE GENOMIC DNA]</scope>
    <source>
        <strain evidence="2 3">DSM 44952</strain>
    </source>
</reference>